<evidence type="ECO:0000313" key="2">
    <source>
        <dbReference type="Proteomes" id="UP000323225"/>
    </source>
</evidence>
<keyword evidence="1" id="KW-0808">Transferase</keyword>
<dbReference type="InterPro" id="IPR014942">
    <property type="entry name" value="AbiEii"/>
</dbReference>
<dbReference type="Gene3D" id="3.10.450.620">
    <property type="entry name" value="JHP933, nucleotidyltransferase-like core domain"/>
    <property type="match status" value="1"/>
</dbReference>
<evidence type="ECO:0000313" key="1">
    <source>
        <dbReference type="EMBL" id="KAA1253351.1"/>
    </source>
</evidence>
<gene>
    <name evidence="1" type="ORF">F0M16_17615</name>
</gene>
<name>A0A5Q6PEY3_VIBCL</name>
<reference evidence="1 2" key="1">
    <citation type="submission" date="2019-09" db="EMBL/GenBank/DDBJ databases">
        <authorList>
            <person name="Kritzky A."/>
            <person name="Schelkanova E.Y."/>
            <person name="Alkhova Z.V."/>
            <person name="Smirnova N.I."/>
        </authorList>
    </citation>
    <scope>NUCLEOTIDE SEQUENCE [LARGE SCALE GENOMIC DNA]</scope>
    <source>
        <strain evidence="1 2">M1526</strain>
    </source>
</reference>
<comment type="caution">
    <text evidence="1">The sequence shown here is derived from an EMBL/GenBank/DDBJ whole genome shotgun (WGS) entry which is preliminary data.</text>
</comment>
<sequence>MNNSKFSDLAKVAMANPNLKNMRPVVEKELLHYDILYALEKEGFLDALVFQGGTSLRLCHGGNRFSEDLDFAGGKDFTSKHLRPIKECIEDYICSRYGVDVAVKQPKELRDHPAYNEIKVDKWQIAVTTSPSQRDMPKQKIKLEIANIPAYTSEPSALNINYDFLKEYENTIIITETLEEIMADKLVSLPACQKYVRFRDIWDLAWLQQQGAQINPELIEKKLNDYKIQNYDQLLTSAVQRLPSMVNDKKFLTEMQRFIPADVLERTLEKEKFNLYLQSALGGMFKEVNNELYGKKQSFEFNM</sequence>
<dbReference type="Pfam" id="PF08843">
    <property type="entry name" value="AbiEii"/>
    <property type="match status" value="1"/>
</dbReference>
<proteinExistence type="predicted"/>
<accession>A0A5Q6PEY3</accession>
<dbReference type="GO" id="GO:0016740">
    <property type="term" value="F:transferase activity"/>
    <property type="evidence" value="ECO:0007669"/>
    <property type="project" value="UniProtKB-KW"/>
</dbReference>
<protein>
    <submittedName>
        <fullName evidence="1">Nucleotidyl transferase AbiEii/AbiGii toxin family protein</fullName>
    </submittedName>
</protein>
<dbReference type="Proteomes" id="UP000323225">
    <property type="component" value="Unassembled WGS sequence"/>
</dbReference>
<dbReference type="AlphaFoldDB" id="A0A5Q6PEY3"/>
<dbReference type="EMBL" id="VUAA01000022">
    <property type="protein sequence ID" value="KAA1253351.1"/>
    <property type="molecule type" value="Genomic_DNA"/>
</dbReference>
<organism evidence="1 2">
    <name type="scientific">Vibrio cholerae</name>
    <dbReference type="NCBI Taxonomy" id="666"/>
    <lineage>
        <taxon>Bacteria</taxon>
        <taxon>Pseudomonadati</taxon>
        <taxon>Pseudomonadota</taxon>
        <taxon>Gammaproteobacteria</taxon>
        <taxon>Vibrionales</taxon>
        <taxon>Vibrionaceae</taxon>
        <taxon>Vibrio</taxon>
    </lineage>
</organism>